<evidence type="ECO:0000313" key="12">
    <source>
        <dbReference type="Proteomes" id="UP001153737"/>
    </source>
</evidence>
<proteinExistence type="predicted"/>
<evidence type="ECO:0000256" key="7">
    <source>
        <dbReference type="ARBA" id="ARBA00023015"/>
    </source>
</evidence>
<organism evidence="11 12">
    <name type="scientific">Phaedon cochleariae</name>
    <name type="common">Mustard beetle</name>
    <dbReference type="NCBI Taxonomy" id="80249"/>
    <lineage>
        <taxon>Eukaryota</taxon>
        <taxon>Metazoa</taxon>
        <taxon>Ecdysozoa</taxon>
        <taxon>Arthropoda</taxon>
        <taxon>Hexapoda</taxon>
        <taxon>Insecta</taxon>
        <taxon>Pterygota</taxon>
        <taxon>Neoptera</taxon>
        <taxon>Endopterygota</taxon>
        <taxon>Coleoptera</taxon>
        <taxon>Polyphaga</taxon>
        <taxon>Cucujiformia</taxon>
        <taxon>Chrysomeloidea</taxon>
        <taxon>Chrysomelidae</taxon>
        <taxon>Chrysomelinae</taxon>
        <taxon>Chrysomelini</taxon>
        <taxon>Phaedon</taxon>
    </lineage>
</organism>
<keyword evidence="5" id="KW-0597">Phosphoprotein</keyword>
<evidence type="ECO:0000256" key="3">
    <source>
        <dbReference type="ARBA" id="ARBA00022490"/>
    </source>
</evidence>
<evidence type="ECO:0000256" key="4">
    <source>
        <dbReference type="ARBA" id="ARBA00022499"/>
    </source>
</evidence>
<feature type="domain" description="Zinc-finger" evidence="10">
    <location>
        <begin position="184"/>
        <end position="280"/>
    </location>
</feature>
<dbReference type="AlphaFoldDB" id="A0A9N9X211"/>
<keyword evidence="4" id="KW-1017">Isopeptide bond</keyword>
<evidence type="ECO:0000256" key="6">
    <source>
        <dbReference type="ARBA" id="ARBA00022843"/>
    </source>
</evidence>
<evidence type="ECO:0000256" key="1">
    <source>
        <dbReference type="ARBA" id="ARBA00004123"/>
    </source>
</evidence>
<evidence type="ECO:0000256" key="8">
    <source>
        <dbReference type="ARBA" id="ARBA00023163"/>
    </source>
</evidence>
<dbReference type="GO" id="GO:0005634">
    <property type="term" value="C:nucleus"/>
    <property type="evidence" value="ECO:0007669"/>
    <property type="project" value="UniProtKB-SubCell"/>
</dbReference>
<accession>A0A9N9X211</accession>
<keyword evidence="3" id="KW-0963">Cytoplasm</keyword>
<keyword evidence="12" id="KW-1185">Reference proteome</keyword>
<keyword evidence="6" id="KW-0832">Ubl conjugation</keyword>
<evidence type="ECO:0000259" key="10">
    <source>
        <dbReference type="Pfam" id="PF10497"/>
    </source>
</evidence>
<dbReference type="GO" id="GO:0005737">
    <property type="term" value="C:cytoplasm"/>
    <property type="evidence" value="ECO:0007669"/>
    <property type="project" value="UniProtKB-SubCell"/>
</dbReference>
<dbReference type="PANTHER" id="PTHR31169">
    <property type="entry name" value="OS05G0300700 PROTEIN"/>
    <property type="match status" value="1"/>
</dbReference>
<dbReference type="PANTHER" id="PTHR31169:SF8">
    <property type="entry name" value="ZINC-FINGER DOMAIN OF MONOAMINE-OXIDASE A REPRESSOR R1 PROTEIN"/>
    <property type="match status" value="1"/>
</dbReference>
<evidence type="ECO:0000256" key="9">
    <source>
        <dbReference type="ARBA" id="ARBA00023242"/>
    </source>
</evidence>
<keyword evidence="8" id="KW-0804">Transcription</keyword>
<dbReference type="EMBL" id="OU896722">
    <property type="protein sequence ID" value="CAG9817643.1"/>
    <property type="molecule type" value="Genomic_DNA"/>
</dbReference>
<name>A0A9N9X211_PHACE</name>
<sequence>MTDTSPKSNPTEFFEPVTPRFKSEAEIQRENNIKERDAFLKSFMNDPDFAEAIDAIGIFNNKGNTSSKPSYKPKIRRSHGDTGFTYFGNITIPVETRRSLRLLDKEPIYTKDDLVDETTFKRKKYDDMDDYDYRDLEDIVYRPKKPRINNKRRTTQRPPIIPVEEVTEAMISKIAMRVSIKQYSAMGSSCHQCRQKTLDQKTCCRRNECVGIRGQFCGVCLFNRYGENAAEALKDPNWHCPVCRGICNCSFCRAKEGKRPTGILTPMAHQNGHKSVKDFLESLNGKGDYIDEEDDSDNLLGFTKDLKNAQMGGGVLHNLECQLDLLVIQKLCEKLENHDSFR</sequence>
<dbReference type="Pfam" id="PF10497">
    <property type="entry name" value="zf-4CXXC_R1"/>
    <property type="match status" value="1"/>
</dbReference>
<dbReference type="InterPro" id="IPR018866">
    <property type="entry name" value="Znf-4CXXC_R1"/>
</dbReference>
<reference evidence="11" key="2">
    <citation type="submission" date="2022-10" db="EMBL/GenBank/DDBJ databases">
        <authorList>
            <consortium name="ENA_rothamsted_submissions"/>
            <consortium name="culmorum"/>
            <person name="King R."/>
        </authorList>
    </citation>
    <scope>NUCLEOTIDE SEQUENCE</scope>
</reference>
<comment type="subcellular location">
    <subcellularLocation>
        <location evidence="2">Cytoplasm</location>
    </subcellularLocation>
    <subcellularLocation>
        <location evidence="1">Nucleus</location>
    </subcellularLocation>
</comment>
<evidence type="ECO:0000256" key="2">
    <source>
        <dbReference type="ARBA" id="ARBA00004496"/>
    </source>
</evidence>
<gene>
    <name evidence="11" type="ORF">PHAECO_LOCUS5419</name>
</gene>
<keyword evidence="9" id="KW-0539">Nucleus</keyword>
<reference evidence="11" key="1">
    <citation type="submission" date="2022-01" db="EMBL/GenBank/DDBJ databases">
        <authorList>
            <person name="King R."/>
        </authorList>
    </citation>
    <scope>NUCLEOTIDE SEQUENCE</scope>
</reference>
<evidence type="ECO:0000313" key="11">
    <source>
        <dbReference type="EMBL" id="CAG9817643.1"/>
    </source>
</evidence>
<dbReference type="InterPro" id="IPR040221">
    <property type="entry name" value="CDCA7/CDA7L"/>
</dbReference>
<protein>
    <recommendedName>
        <fullName evidence="10">Zinc-finger domain-containing protein</fullName>
    </recommendedName>
</protein>
<keyword evidence="7" id="KW-0805">Transcription regulation</keyword>
<dbReference type="GO" id="GO:0006355">
    <property type="term" value="P:regulation of DNA-templated transcription"/>
    <property type="evidence" value="ECO:0007669"/>
    <property type="project" value="InterPro"/>
</dbReference>
<dbReference type="Proteomes" id="UP001153737">
    <property type="component" value="Chromosome 16"/>
</dbReference>
<dbReference type="OrthoDB" id="298344at2759"/>
<evidence type="ECO:0000256" key="5">
    <source>
        <dbReference type="ARBA" id="ARBA00022553"/>
    </source>
</evidence>